<dbReference type="GO" id="GO:0022857">
    <property type="term" value="F:transmembrane transporter activity"/>
    <property type="evidence" value="ECO:0007669"/>
    <property type="project" value="UniProtKB-UniRule"/>
</dbReference>
<evidence type="ECO:0000256" key="1">
    <source>
        <dbReference type="ARBA" id="ARBA00004429"/>
    </source>
</evidence>
<evidence type="ECO:0000256" key="4">
    <source>
        <dbReference type="ARBA" id="ARBA00022519"/>
    </source>
</evidence>
<dbReference type="PANTHER" id="PTHR35011:SF2">
    <property type="entry name" value="2,3-DIKETO-L-GULONATE TRAP TRANSPORTER SMALL PERMEASE PROTEIN YIAM"/>
    <property type="match status" value="1"/>
</dbReference>
<evidence type="ECO:0000256" key="9">
    <source>
        <dbReference type="RuleBase" id="RU369079"/>
    </source>
</evidence>
<protein>
    <recommendedName>
        <fullName evidence="9">TRAP transporter small permease protein</fullName>
    </recommendedName>
</protein>
<evidence type="ECO:0000256" key="2">
    <source>
        <dbReference type="ARBA" id="ARBA00022448"/>
    </source>
</evidence>
<keyword evidence="7 9" id="KW-0472">Membrane</keyword>
<comment type="function">
    <text evidence="9">Part of the tripartite ATP-independent periplasmic (TRAP) transport system.</text>
</comment>
<accession>A0A1W6ZH07</accession>
<keyword evidence="3" id="KW-1003">Cell membrane</keyword>
<evidence type="ECO:0000259" key="10">
    <source>
        <dbReference type="Pfam" id="PF04290"/>
    </source>
</evidence>
<dbReference type="Proteomes" id="UP000194161">
    <property type="component" value="Chromosome"/>
</dbReference>
<comment type="caution">
    <text evidence="9">Lacks conserved residue(s) required for the propagation of feature annotation.</text>
</comment>
<evidence type="ECO:0000256" key="6">
    <source>
        <dbReference type="ARBA" id="ARBA00022989"/>
    </source>
</evidence>
<dbReference type="InterPro" id="IPR055348">
    <property type="entry name" value="DctQ"/>
</dbReference>
<dbReference type="KEGG" id="bgm:CAL15_21345"/>
<dbReference type="PANTHER" id="PTHR35011">
    <property type="entry name" value="2,3-DIKETO-L-GULONATE TRAP TRANSPORTER SMALL PERMEASE PROTEIN YIAM"/>
    <property type="match status" value="1"/>
</dbReference>
<evidence type="ECO:0000256" key="8">
    <source>
        <dbReference type="ARBA" id="ARBA00038436"/>
    </source>
</evidence>
<comment type="subunit">
    <text evidence="9">The complex comprises the extracytoplasmic solute receptor protein and the two transmembrane proteins.</text>
</comment>
<keyword evidence="6 9" id="KW-1133">Transmembrane helix</keyword>
<dbReference type="InterPro" id="IPR007387">
    <property type="entry name" value="TRAP_DctQ"/>
</dbReference>
<dbReference type="STRING" id="463040.CAL15_21345"/>
<feature type="domain" description="Tripartite ATP-independent periplasmic transporters DctQ component" evidence="10">
    <location>
        <begin position="28"/>
        <end position="157"/>
    </location>
</feature>
<dbReference type="AlphaFoldDB" id="A0A1W6ZH07"/>
<proteinExistence type="inferred from homology"/>
<keyword evidence="2 9" id="KW-0813">Transport</keyword>
<organism evidence="11 12">
    <name type="scientific">Bordetella genomosp. 13</name>
    <dbReference type="NCBI Taxonomy" id="463040"/>
    <lineage>
        <taxon>Bacteria</taxon>
        <taxon>Pseudomonadati</taxon>
        <taxon>Pseudomonadota</taxon>
        <taxon>Betaproteobacteria</taxon>
        <taxon>Burkholderiales</taxon>
        <taxon>Alcaligenaceae</taxon>
        <taxon>Bordetella</taxon>
    </lineage>
</organism>
<dbReference type="Pfam" id="PF04290">
    <property type="entry name" value="DctQ"/>
    <property type="match status" value="1"/>
</dbReference>
<dbReference type="OrthoDB" id="8713284at2"/>
<evidence type="ECO:0000256" key="3">
    <source>
        <dbReference type="ARBA" id="ARBA00022475"/>
    </source>
</evidence>
<feature type="transmembrane region" description="Helical" evidence="9">
    <location>
        <begin position="91"/>
        <end position="111"/>
    </location>
</feature>
<evidence type="ECO:0000313" key="12">
    <source>
        <dbReference type="Proteomes" id="UP000194161"/>
    </source>
</evidence>
<comment type="similarity">
    <text evidence="8 9">Belongs to the TRAP transporter small permease family.</text>
</comment>
<evidence type="ECO:0000256" key="7">
    <source>
        <dbReference type="ARBA" id="ARBA00023136"/>
    </source>
</evidence>
<keyword evidence="4 9" id="KW-0997">Cell inner membrane</keyword>
<feature type="transmembrane region" description="Helical" evidence="9">
    <location>
        <begin position="52"/>
        <end position="70"/>
    </location>
</feature>
<reference evidence="11 12" key="1">
    <citation type="submission" date="2017-05" db="EMBL/GenBank/DDBJ databases">
        <title>Complete and WGS of Bordetella genogroups.</title>
        <authorList>
            <person name="Spilker T."/>
            <person name="LiPuma J."/>
        </authorList>
    </citation>
    <scope>NUCLEOTIDE SEQUENCE [LARGE SCALE GENOMIC DNA]</scope>
    <source>
        <strain evidence="11 12">AU7206</strain>
    </source>
</reference>
<feature type="transmembrane region" description="Helical" evidence="9">
    <location>
        <begin position="131"/>
        <end position="153"/>
    </location>
</feature>
<dbReference type="RefSeq" id="WP_086080334.1">
    <property type="nucleotide sequence ID" value="NZ_CP021111.1"/>
</dbReference>
<dbReference type="EMBL" id="CP021111">
    <property type="protein sequence ID" value="ARP96688.1"/>
    <property type="molecule type" value="Genomic_DNA"/>
</dbReference>
<keyword evidence="12" id="KW-1185">Reference proteome</keyword>
<keyword evidence="5 9" id="KW-0812">Transmembrane</keyword>
<dbReference type="GO" id="GO:0005886">
    <property type="term" value="C:plasma membrane"/>
    <property type="evidence" value="ECO:0007669"/>
    <property type="project" value="UniProtKB-SubCell"/>
</dbReference>
<gene>
    <name evidence="11" type="ORF">CAL15_21345</name>
</gene>
<name>A0A1W6ZH07_9BORD</name>
<sequence>MNPSLIARIDRSLGMALRAFSIACLLALILLLLTNIVSRATGWFGMNWFDEVVTTIFAWLVFIGASALWRERDHFAITLLAERLAGRKTEWLHQLAIALLGLLFAAVLLGYGALFVSRTTATTPVLELPQAWAYACLPIAGLLMTLYAVRDVWCAIRASRPRMPAVAPQGRVPAQAR</sequence>
<dbReference type="GO" id="GO:0015740">
    <property type="term" value="P:C4-dicarboxylate transport"/>
    <property type="evidence" value="ECO:0007669"/>
    <property type="project" value="TreeGrafter"/>
</dbReference>
<evidence type="ECO:0000313" key="11">
    <source>
        <dbReference type="EMBL" id="ARP96688.1"/>
    </source>
</evidence>
<comment type="subcellular location">
    <subcellularLocation>
        <location evidence="1 9">Cell inner membrane</location>
        <topology evidence="1 9">Multi-pass membrane protein</topology>
    </subcellularLocation>
</comment>
<evidence type="ECO:0000256" key="5">
    <source>
        <dbReference type="ARBA" id="ARBA00022692"/>
    </source>
</evidence>